<dbReference type="InterPro" id="IPR055396">
    <property type="entry name" value="DUF7088"/>
</dbReference>
<evidence type="ECO:0000313" key="4">
    <source>
        <dbReference type="EMBL" id="GGB64790.1"/>
    </source>
</evidence>
<dbReference type="SUPFAM" id="SSF52317">
    <property type="entry name" value="Class I glutamine amidotransferase-like"/>
    <property type="match status" value="1"/>
</dbReference>
<evidence type="ECO:0000313" key="5">
    <source>
        <dbReference type="Proteomes" id="UP000615760"/>
    </source>
</evidence>
<evidence type="ECO:0000259" key="2">
    <source>
        <dbReference type="Pfam" id="PF09822"/>
    </source>
</evidence>
<dbReference type="Pfam" id="PF23357">
    <property type="entry name" value="DUF7088"/>
    <property type="match status" value="1"/>
</dbReference>
<gene>
    <name evidence="4" type="primary">gldG</name>
    <name evidence="4" type="ORF">GCM10007424_00880</name>
</gene>
<dbReference type="InterPro" id="IPR019196">
    <property type="entry name" value="ABC_transp_unknown"/>
</dbReference>
<protein>
    <submittedName>
        <fullName evidence="4">Gliding motility-associated ABC transporter substrate-binding protein GldG</fullName>
    </submittedName>
</protein>
<dbReference type="EMBL" id="BMJE01000001">
    <property type="protein sequence ID" value="GGB64790.1"/>
    <property type="molecule type" value="Genomic_DNA"/>
</dbReference>
<keyword evidence="1" id="KW-1133">Transmembrane helix</keyword>
<feature type="domain" description="DUF7088" evidence="3">
    <location>
        <begin position="37"/>
        <end position="144"/>
    </location>
</feature>
<dbReference type="Pfam" id="PF09822">
    <property type="entry name" value="ABC_transp_aux"/>
    <property type="match status" value="1"/>
</dbReference>
<name>A0ABQ1JBN9_9FLAO</name>
<feature type="transmembrane region" description="Helical" evidence="1">
    <location>
        <begin position="12"/>
        <end position="30"/>
    </location>
</feature>
<evidence type="ECO:0000256" key="1">
    <source>
        <dbReference type="SAM" id="Phobius"/>
    </source>
</evidence>
<accession>A0ABQ1JBN9</accession>
<feature type="domain" description="ABC-type uncharacterised transport system" evidence="2">
    <location>
        <begin position="191"/>
        <end position="504"/>
    </location>
</feature>
<dbReference type="InterPro" id="IPR019863">
    <property type="entry name" value="Motility-assoc_ABC-rel_GldG"/>
</dbReference>
<feature type="transmembrane region" description="Helical" evidence="1">
    <location>
        <begin position="541"/>
        <end position="561"/>
    </location>
</feature>
<dbReference type="Proteomes" id="UP000615760">
    <property type="component" value="Unassembled WGS sequence"/>
</dbReference>
<evidence type="ECO:0000259" key="3">
    <source>
        <dbReference type="Pfam" id="PF23357"/>
    </source>
</evidence>
<keyword evidence="1" id="KW-0472">Membrane</keyword>
<dbReference type="InterPro" id="IPR029062">
    <property type="entry name" value="Class_I_gatase-like"/>
</dbReference>
<keyword evidence="1" id="KW-0812">Transmembrane</keyword>
<dbReference type="RefSeq" id="WP_188619252.1">
    <property type="nucleotide sequence ID" value="NZ_BMJE01000001.1"/>
</dbReference>
<organism evidence="4 5">
    <name type="scientific">Flavobacterium suaedae</name>
    <dbReference type="NCBI Taxonomy" id="1767027"/>
    <lineage>
        <taxon>Bacteria</taxon>
        <taxon>Pseudomonadati</taxon>
        <taxon>Bacteroidota</taxon>
        <taxon>Flavobacteriia</taxon>
        <taxon>Flavobacteriales</taxon>
        <taxon>Flavobacteriaceae</taxon>
        <taxon>Flavobacterium</taxon>
    </lineage>
</organism>
<comment type="caution">
    <text evidence="4">The sequence shown here is derived from an EMBL/GenBank/DDBJ whole genome shotgun (WGS) entry which is preliminary data.</text>
</comment>
<reference evidence="5" key="1">
    <citation type="journal article" date="2019" name="Int. J. Syst. Evol. Microbiol.">
        <title>The Global Catalogue of Microorganisms (GCM) 10K type strain sequencing project: providing services to taxonomists for standard genome sequencing and annotation.</title>
        <authorList>
            <consortium name="The Broad Institute Genomics Platform"/>
            <consortium name="The Broad Institute Genome Sequencing Center for Infectious Disease"/>
            <person name="Wu L."/>
            <person name="Ma J."/>
        </authorList>
    </citation>
    <scope>NUCLEOTIDE SEQUENCE [LARGE SCALE GENOMIC DNA]</scope>
    <source>
        <strain evidence="5">CGMCC 1.15461</strain>
    </source>
</reference>
<dbReference type="NCBIfam" id="TIGR03521">
    <property type="entry name" value="GldG"/>
    <property type="match status" value="1"/>
</dbReference>
<sequence length="568" mass="64836">MKAGKKKSIKQLIITVIVLLALNFAGGYYFKRFDLTQDKRYTLSPVTLSLVETPVEPLYVDVFLEGDFPGEFKKLQNETRQLLEEFKAYNDNIVFNFVNPLDEEGVNEEQVMADLYKIGLTPLNISVNDKGKQTQEIVYPWAIVNYGNKSTTVQLLKNQMGASTTEMVVTSVQHLEYAFADAINKVITEKQKKVAVIKGNGEMREMFIADLLQEVRESYFIAPFTLDSVAANPQKTLTDLKEYDLAIIAKPTERFSEEEKEVLDQYIMNGGKTLWMVDAVQMDMDSLYNENGTTLAYPRDLNLRDMFFKYGFRLNPDIIKDEMATPIQLATGAEGSSTQYQQYLWRFSPFVYPDTTVYKGANHPIVKNLGGIKFEFANPIDTLKNGIKKNVLLSTSRYSKPVGTPTQISLSMVAQKTSPADYEGFGYIPVSVLLEGKFHSVYENRVLPFKDDTYKSVGKENKMIIISDGDIAKNQLDSQYRPLELGYDKWTKNRYDNKEFVMNCINYLLDDTGLINIRSKEVNLPMLDKEKVYADYTTAQFITVGLPILILLVFGILFTFLRKRKYSK</sequence>
<proteinExistence type="predicted"/>
<keyword evidence="5" id="KW-1185">Reference proteome</keyword>